<organism evidence="3 4">
    <name type="scientific">Rickenella mellea</name>
    <dbReference type="NCBI Taxonomy" id="50990"/>
    <lineage>
        <taxon>Eukaryota</taxon>
        <taxon>Fungi</taxon>
        <taxon>Dikarya</taxon>
        <taxon>Basidiomycota</taxon>
        <taxon>Agaricomycotina</taxon>
        <taxon>Agaricomycetes</taxon>
        <taxon>Hymenochaetales</taxon>
        <taxon>Rickenellaceae</taxon>
        <taxon>Rickenella</taxon>
    </lineage>
</organism>
<feature type="domain" description="Beta-glucuronidase C-terminal" evidence="2">
    <location>
        <begin position="420"/>
        <end position="521"/>
    </location>
</feature>
<feature type="signal peptide" evidence="1">
    <location>
        <begin position="1"/>
        <end position="20"/>
    </location>
</feature>
<evidence type="ECO:0000313" key="4">
    <source>
        <dbReference type="Proteomes" id="UP000294933"/>
    </source>
</evidence>
<sequence length="525" mass="55723">MVSPVIFVVLLGTWFSSAQAQTVGVAVPLSPPSSAATLNPSLLSLSIEQDRWPEWVGTTSSSRFLLNTLDNLKLRTGHPPSIRIGADSEDHTDFDPSVQFSETVFPAITTAKPYPEASNIVVGDGFYNIVRHLPSGTHVISGINFRDNNLTAAFLQAQSIHKAFSASGVQVVLDFIEIGNEADLYGSTRARTGTWNVAEYTKEWTAFAQNVSAVAGISSTSSTKFIGGGFFGSGHSSTSFSPQGLFASGILNSAQGKLITSISQHHYSGSFCSGADGLLQTMMTKSTIRSNLNPFVSDITATRAKGLDYVLGETNSFACHGAPGASNTAGAAIWTLDYMLFAGQIGVSKVYFHQGIGYRYNMIQPATLPRSIIDGTTLATSLHPHVQPAYYAAIIATEAIGTSGSTKVVELNINDARVSGYAFFEQTTLKRAVLINSEAFTSSSSGPRSSKNIQLSFTGSGTAPRTMTVKRLAINFADDDHGLTWGGQSFETVDGTISGTLSVQTMNVGSPVTLQATEVILLSFN</sequence>
<dbReference type="SUPFAM" id="SSF51445">
    <property type="entry name" value="(Trans)glycosidases"/>
    <property type="match status" value="1"/>
</dbReference>
<reference evidence="3 4" key="1">
    <citation type="submission" date="2018-06" db="EMBL/GenBank/DDBJ databases">
        <title>A transcriptomic atlas of mushroom development highlights an independent origin of complex multicellularity.</title>
        <authorList>
            <consortium name="DOE Joint Genome Institute"/>
            <person name="Krizsan K."/>
            <person name="Almasi E."/>
            <person name="Merenyi Z."/>
            <person name="Sahu N."/>
            <person name="Viragh M."/>
            <person name="Koszo T."/>
            <person name="Mondo S."/>
            <person name="Kiss B."/>
            <person name="Balint B."/>
            <person name="Kues U."/>
            <person name="Barry K."/>
            <person name="Hegedus J.C."/>
            <person name="Henrissat B."/>
            <person name="Johnson J."/>
            <person name="Lipzen A."/>
            <person name="Ohm R."/>
            <person name="Nagy I."/>
            <person name="Pangilinan J."/>
            <person name="Yan J."/>
            <person name="Xiong Y."/>
            <person name="Grigoriev I.V."/>
            <person name="Hibbett D.S."/>
            <person name="Nagy L.G."/>
        </authorList>
    </citation>
    <scope>NUCLEOTIDE SEQUENCE [LARGE SCALE GENOMIC DNA]</scope>
    <source>
        <strain evidence="3 4">SZMC22713</strain>
    </source>
</reference>
<dbReference type="VEuPathDB" id="FungiDB:BD410DRAFT_839887"/>
<dbReference type="EMBL" id="ML170175">
    <property type="protein sequence ID" value="TDL22456.1"/>
    <property type="molecule type" value="Genomic_DNA"/>
</dbReference>
<dbReference type="Proteomes" id="UP000294933">
    <property type="component" value="Unassembled WGS sequence"/>
</dbReference>
<dbReference type="PANTHER" id="PTHR36183:SF2">
    <property type="entry name" value="BETA-GLUCURONIDASE C-TERMINAL DOMAIN-CONTAINING PROTEIN"/>
    <property type="match status" value="1"/>
</dbReference>
<dbReference type="OrthoDB" id="2796951at2759"/>
<dbReference type="Gene3D" id="3.20.20.80">
    <property type="entry name" value="Glycosidases"/>
    <property type="match status" value="1"/>
</dbReference>
<dbReference type="InterPro" id="IPR017853">
    <property type="entry name" value="GH"/>
</dbReference>
<evidence type="ECO:0000313" key="3">
    <source>
        <dbReference type="EMBL" id="TDL22456.1"/>
    </source>
</evidence>
<proteinExistence type="predicted"/>
<dbReference type="AlphaFoldDB" id="A0A4Y7Q589"/>
<accession>A0A4Y7Q589</accession>
<keyword evidence="1" id="KW-0732">Signal</keyword>
<evidence type="ECO:0000259" key="2">
    <source>
        <dbReference type="Pfam" id="PF16862"/>
    </source>
</evidence>
<dbReference type="InterPro" id="IPR013780">
    <property type="entry name" value="Glyco_hydro_b"/>
</dbReference>
<protein>
    <recommendedName>
        <fullName evidence="2">Beta-glucuronidase C-terminal domain-containing protein</fullName>
    </recommendedName>
</protein>
<evidence type="ECO:0000256" key="1">
    <source>
        <dbReference type="SAM" id="SignalP"/>
    </source>
</evidence>
<feature type="chain" id="PRO_5021502340" description="Beta-glucuronidase C-terminal domain-containing protein" evidence="1">
    <location>
        <begin position="21"/>
        <end position="525"/>
    </location>
</feature>
<dbReference type="PANTHER" id="PTHR36183">
    <property type="entry name" value="BETA-GLUCURONIDASE"/>
    <property type="match status" value="1"/>
</dbReference>
<dbReference type="Gene3D" id="2.60.40.1180">
    <property type="entry name" value="Golgi alpha-mannosidase II"/>
    <property type="match status" value="1"/>
</dbReference>
<keyword evidence="4" id="KW-1185">Reference proteome</keyword>
<gene>
    <name evidence="3" type="ORF">BD410DRAFT_839887</name>
</gene>
<dbReference type="InterPro" id="IPR052974">
    <property type="entry name" value="GH79_Enzymes"/>
</dbReference>
<dbReference type="Pfam" id="PF16862">
    <property type="entry name" value="Glyco_hydro_79C"/>
    <property type="match status" value="1"/>
</dbReference>
<name>A0A4Y7Q589_9AGAM</name>
<dbReference type="InterPro" id="IPR031728">
    <property type="entry name" value="GlcAase_C"/>
</dbReference>